<dbReference type="PROSITE" id="PS50104">
    <property type="entry name" value="TIR"/>
    <property type="match status" value="1"/>
</dbReference>
<dbReference type="Gene3D" id="1.10.8.430">
    <property type="entry name" value="Helical domain of apoptotic protease-activating factors"/>
    <property type="match status" value="1"/>
</dbReference>
<dbReference type="InterPro" id="IPR042197">
    <property type="entry name" value="Apaf_helical"/>
</dbReference>
<dbReference type="Pfam" id="PF23598">
    <property type="entry name" value="LRR_14"/>
    <property type="match status" value="2"/>
</dbReference>
<dbReference type="Pfam" id="PF01582">
    <property type="entry name" value="TIR"/>
    <property type="match status" value="1"/>
</dbReference>
<reference evidence="8" key="1">
    <citation type="submission" date="2020-03" db="EMBL/GenBank/DDBJ databases">
        <title>Genetic diversity of the flax rust resistance gene L.</title>
        <authorList>
            <person name="Ravichandran S."/>
            <person name="Sullivan G."/>
            <person name="Edwards T."/>
            <person name="Rashid K."/>
            <person name="Booker H."/>
            <person name="You F."/>
            <person name="Cloutier S."/>
        </authorList>
    </citation>
    <scope>NUCLEOTIDE SEQUENCE</scope>
</reference>
<evidence type="ECO:0000256" key="3">
    <source>
        <dbReference type="ARBA" id="ARBA00022821"/>
    </source>
</evidence>
<dbReference type="GO" id="GO:0007165">
    <property type="term" value="P:signal transduction"/>
    <property type="evidence" value="ECO:0007669"/>
    <property type="project" value="InterPro"/>
</dbReference>
<keyword evidence="6" id="KW-0732">Signal</keyword>
<evidence type="ECO:0000259" key="7">
    <source>
        <dbReference type="PROSITE" id="PS50104"/>
    </source>
</evidence>
<dbReference type="FunFam" id="3.40.50.10140:FF:000007">
    <property type="entry name" value="Disease resistance protein (TIR-NBS-LRR class)"/>
    <property type="match status" value="1"/>
</dbReference>
<keyword evidence="1" id="KW-0433">Leucine-rich repeat</keyword>
<dbReference type="InterPro" id="IPR027417">
    <property type="entry name" value="P-loop_NTPase"/>
</dbReference>
<dbReference type="Gene3D" id="3.40.50.10140">
    <property type="entry name" value="Toll/interleukin-1 receptor homology (TIR) domain"/>
    <property type="match status" value="1"/>
</dbReference>
<dbReference type="EMBL" id="MT135791">
    <property type="protein sequence ID" value="QSS76868.1"/>
    <property type="molecule type" value="Genomic_DNA"/>
</dbReference>
<organism evidence="8">
    <name type="scientific">Linum usitatissimum</name>
    <name type="common">Flax</name>
    <name type="synonym">Linum humile</name>
    <dbReference type="NCBI Taxonomy" id="4006"/>
    <lineage>
        <taxon>Eukaryota</taxon>
        <taxon>Viridiplantae</taxon>
        <taxon>Streptophyta</taxon>
        <taxon>Embryophyta</taxon>
        <taxon>Tracheophyta</taxon>
        <taxon>Spermatophyta</taxon>
        <taxon>Magnoliopsida</taxon>
        <taxon>eudicotyledons</taxon>
        <taxon>Gunneridae</taxon>
        <taxon>Pentapetalae</taxon>
        <taxon>rosids</taxon>
        <taxon>fabids</taxon>
        <taxon>Malpighiales</taxon>
        <taxon>Linaceae</taxon>
        <taxon>Linum</taxon>
    </lineage>
</organism>
<dbReference type="PANTHER" id="PTHR11017:SF570">
    <property type="entry name" value="DISEASE RESISTANCE PROTEIN (TIR-NBS CLASS)-RELATED"/>
    <property type="match status" value="1"/>
</dbReference>
<dbReference type="InterPro" id="IPR044974">
    <property type="entry name" value="Disease_R_plants"/>
</dbReference>
<feature type="chain" id="PRO_5032642322" evidence="6">
    <location>
        <begin position="30"/>
        <end position="1302"/>
    </location>
</feature>
<dbReference type="Gene3D" id="3.40.50.300">
    <property type="entry name" value="P-loop containing nucleotide triphosphate hydrolases"/>
    <property type="match status" value="1"/>
</dbReference>
<dbReference type="PANTHER" id="PTHR11017">
    <property type="entry name" value="LEUCINE-RICH REPEAT-CONTAINING PROTEIN"/>
    <property type="match status" value="1"/>
</dbReference>
<evidence type="ECO:0000256" key="1">
    <source>
        <dbReference type="ARBA" id="ARBA00022614"/>
    </source>
</evidence>
<dbReference type="GO" id="GO:0006952">
    <property type="term" value="P:defense response"/>
    <property type="evidence" value="ECO:0007669"/>
    <property type="project" value="UniProtKB-KW"/>
</dbReference>
<dbReference type="Gene3D" id="3.80.10.10">
    <property type="entry name" value="Ribonuclease Inhibitor"/>
    <property type="match status" value="3"/>
</dbReference>
<dbReference type="Pfam" id="PF23282">
    <property type="entry name" value="WHD_ROQ1"/>
    <property type="match status" value="1"/>
</dbReference>
<dbReference type="PRINTS" id="PR00364">
    <property type="entry name" value="DISEASERSIST"/>
</dbReference>
<keyword evidence="3" id="KW-0611">Plant defense</keyword>
<evidence type="ECO:0000256" key="4">
    <source>
        <dbReference type="ARBA" id="ARBA00023027"/>
    </source>
</evidence>
<dbReference type="Pfam" id="PF00931">
    <property type="entry name" value="NB-ARC"/>
    <property type="match status" value="1"/>
</dbReference>
<evidence type="ECO:0000256" key="2">
    <source>
        <dbReference type="ARBA" id="ARBA00022737"/>
    </source>
</evidence>
<dbReference type="InterPro" id="IPR035897">
    <property type="entry name" value="Toll_tir_struct_dom_sf"/>
</dbReference>
<keyword evidence="4" id="KW-0520">NAD</keyword>
<dbReference type="SUPFAM" id="SSF52540">
    <property type="entry name" value="P-loop containing nucleoside triphosphate hydrolases"/>
    <property type="match status" value="1"/>
</dbReference>
<evidence type="ECO:0000256" key="6">
    <source>
        <dbReference type="SAM" id="SignalP"/>
    </source>
</evidence>
<dbReference type="SUPFAM" id="SSF52200">
    <property type="entry name" value="Toll/Interleukin receptor TIR domain"/>
    <property type="match status" value="1"/>
</dbReference>
<dbReference type="SMART" id="SM00255">
    <property type="entry name" value="TIR"/>
    <property type="match status" value="1"/>
</dbReference>
<feature type="region of interest" description="Disordered" evidence="5">
    <location>
        <begin position="34"/>
        <end position="54"/>
    </location>
</feature>
<feature type="domain" description="TIR" evidence="7">
    <location>
        <begin position="59"/>
        <end position="221"/>
    </location>
</feature>
<dbReference type="SUPFAM" id="SSF52058">
    <property type="entry name" value="L domain-like"/>
    <property type="match status" value="2"/>
</dbReference>
<sequence length="1302" mass="148128">MSYLREVATAVALLLPFILLNKFWRPNSKDSIVNDDDDSTSEVDAIPDSTNPSGSFPSVEYDVFLSFRGPDTRKQFTDFLYHFLCYYKIHTFRDDDELRKGKEIGPNLLRAIDQSKIYVPIISSGYADSKWCLMELAEIVRRQEENPRRIILPIFYMVDPSDVRHQTGCYKKAFQKHANKFNGETIQNWKDALKKVGDLKGWHIGKDDTQGAIADEVSADIWSHISKENLILETDELVGIDDHITAVLEKLSLDSENVTMVGLYGMGGIGKTTTAKAVYNKISSCFDRCCFIDNIRETQDQKDGVVVLQKKLVSEILRIDSGSVGFNNDSGGRKTIKERVSRFKILVVLDDVDEKFKFEDMLGSPKDFISQSRFIITSRSMRVLGTLNENQCKLYEVGSMSKPRSLELFSKHAFKKNTPPSDYETLANDVVDTTAGLPLTLKVIGSILFKQEIAVWEDTLEQLRKTLNLDEVYDRLKISYDALKPEAKEIFLDIACFFIGKNKEEPYYMWTDCNFYPASNIIFLIQRCMIQVGDDDKFKMHDQLRDMGREIVRREDVRPWKRSRIWSREEGIDLLLNKKGSSKVKAISMMPPWLSRDYVKYEFKSECFLNLSELRFFYAESRILLTGDFNNLLPNLKWLELPFYYHGEDDPPLTNFTMKNLIIVILEYSRITADDWGGWRHMMKMAERLKVVRLFFHYGIWGGSVRLFGGWRFPKSIEVLSMIAIEMDEVDIGELKKLKTLVLRSCKIQKISGGTFGMLKGLRKLSVGNNLEGTNLREVVADIGQLSSLKVLKTTGAKEVEINEFPLGLKELSTSSRIPNLSQLLDLEVLAVYDCKDGFDMPPASPSEDESSVWWKVSKLKSLQLEKTRINVNVVDDASSGGHLPRYLLPTSLTYLEIYQCTEPTWLPGIENLENLTHLDVWDVFKTLGGDLDGLQGLRSLETLAIWRVNGLTRIKGLKDLLCSSTCKLRKLKIRDCPDLIELLPCELGGQTVVVPSMAELTIRDCPRLEVGPMIRSLPKFPMLKQLDLAVANITKEEDLDAIGSLEELVSLELELDDTSSGIERIVSLSKLQKLTTLVVKVPSLREIEGLAELKSLQRLILEGCTSLGRLPLEKLKELDIGGCPDLTELVQTVVVLPSLRGLTIRDCPRLEVGPMIQSLPNFPMLNELTLSMVNITKEDELEVLGSLEELRSLELKLDDTCSSIERISSLSKLQKLTRLKVEVPSLREIEGLAELKSLRSLYLQGCTSLERLWPDQQQLGSLEILYIRGCKSLSVDHLSALKTTLTPRVWITWPDQLYRWR</sequence>
<keyword evidence="2" id="KW-0677">Repeat</keyword>
<dbReference type="InterPro" id="IPR055414">
    <property type="entry name" value="LRR_R13L4/SHOC2-like"/>
</dbReference>
<accession>A0A8A1NFJ3</accession>
<evidence type="ECO:0000256" key="5">
    <source>
        <dbReference type="SAM" id="MobiDB-lite"/>
    </source>
</evidence>
<dbReference type="InterPro" id="IPR058192">
    <property type="entry name" value="WHD_ROQ1-like"/>
</dbReference>
<dbReference type="InterPro" id="IPR000157">
    <property type="entry name" value="TIR_dom"/>
</dbReference>
<dbReference type="GO" id="GO:0051707">
    <property type="term" value="P:response to other organism"/>
    <property type="evidence" value="ECO:0007669"/>
    <property type="project" value="UniProtKB-ARBA"/>
</dbReference>
<dbReference type="GO" id="GO:0043531">
    <property type="term" value="F:ADP binding"/>
    <property type="evidence" value="ECO:0007669"/>
    <property type="project" value="InterPro"/>
</dbReference>
<protein>
    <submittedName>
        <fullName evidence="8">Flax rust resistance protein</fullName>
    </submittedName>
</protein>
<feature type="signal peptide" evidence="6">
    <location>
        <begin position="1"/>
        <end position="29"/>
    </location>
</feature>
<dbReference type="InterPro" id="IPR032675">
    <property type="entry name" value="LRR_dom_sf"/>
</dbReference>
<dbReference type="InterPro" id="IPR002182">
    <property type="entry name" value="NB-ARC"/>
</dbReference>
<proteinExistence type="predicted"/>
<evidence type="ECO:0000313" key="8">
    <source>
        <dbReference type="EMBL" id="QSS76868.1"/>
    </source>
</evidence>
<name>A0A8A1NFJ3_LINUS</name>